<evidence type="ECO:0000313" key="4">
    <source>
        <dbReference type="Proteomes" id="UP000702209"/>
    </source>
</evidence>
<dbReference type="Proteomes" id="UP000702209">
    <property type="component" value="Unassembled WGS sequence"/>
</dbReference>
<feature type="compositionally biased region" description="Basic and acidic residues" evidence="1">
    <location>
        <begin position="17"/>
        <end position="39"/>
    </location>
</feature>
<gene>
    <name evidence="3" type="ORF">IU459_29610</name>
</gene>
<comment type="caution">
    <text evidence="3">The sequence shown here is derived from an EMBL/GenBank/DDBJ whole genome shotgun (WGS) entry which is preliminary data.</text>
</comment>
<keyword evidence="2" id="KW-1133">Transmembrane helix</keyword>
<evidence type="ECO:0008006" key="5">
    <source>
        <dbReference type="Google" id="ProtNLM"/>
    </source>
</evidence>
<proteinExistence type="predicted"/>
<keyword evidence="2" id="KW-0472">Membrane</keyword>
<keyword evidence="4" id="KW-1185">Reference proteome</keyword>
<sequence>MLPAPNESNAGSGAGEQHGRSHETFPDHARTVRTHAGESIEDARNWPGMILVGIGVVTIALTLTAAGYGFEGWAVVAGVVSAVCVIAGVLVIVAEHRRIKAREGRRLRDAAGH</sequence>
<keyword evidence="2" id="KW-0812">Transmembrane</keyword>
<accession>A0ABS0CYJ0</accession>
<organism evidence="3 4">
    <name type="scientific">Nocardia amamiensis</name>
    <dbReference type="NCBI Taxonomy" id="404578"/>
    <lineage>
        <taxon>Bacteria</taxon>
        <taxon>Bacillati</taxon>
        <taxon>Actinomycetota</taxon>
        <taxon>Actinomycetes</taxon>
        <taxon>Mycobacteriales</taxon>
        <taxon>Nocardiaceae</taxon>
        <taxon>Nocardia</taxon>
    </lineage>
</organism>
<reference evidence="3 4" key="1">
    <citation type="submission" date="2020-10" db="EMBL/GenBank/DDBJ databases">
        <title>Identification of Nocardia species via Next-generation sequencing and recognition of intraspecies genetic diversity.</title>
        <authorList>
            <person name="Li P."/>
            <person name="Li P."/>
            <person name="Lu B."/>
        </authorList>
    </citation>
    <scope>NUCLEOTIDE SEQUENCE [LARGE SCALE GENOMIC DNA]</scope>
    <source>
        <strain evidence="3 4">BJ06-0157</strain>
    </source>
</reference>
<evidence type="ECO:0000256" key="2">
    <source>
        <dbReference type="SAM" id="Phobius"/>
    </source>
</evidence>
<dbReference type="RefSeq" id="WP_195132885.1">
    <property type="nucleotide sequence ID" value="NZ_JADLQX010000030.1"/>
</dbReference>
<evidence type="ECO:0000256" key="1">
    <source>
        <dbReference type="SAM" id="MobiDB-lite"/>
    </source>
</evidence>
<feature type="compositionally biased region" description="Polar residues" evidence="1">
    <location>
        <begin position="1"/>
        <end position="11"/>
    </location>
</feature>
<name>A0ABS0CYJ0_9NOCA</name>
<evidence type="ECO:0000313" key="3">
    <source>
        <dbReference type="EMBL" id="MBF6301666.1"/>
    </source>
</evidence>
<feature type="region of interest" description="Disordered" evidence="1">
    <location>
        <begin position="1"/>
        <end position="39"/>
    </location>
</feature>
<dbReference type="EMBL" id="JADLQX010000030">
    <property type="protein sequence ID" value="MBF6301666.1"/>
    <property type="molecule type" value="Genomic_DNA"/>
</dbReference>
<protein>
    <recommendedName>
        <fullName evidence="5">UsfY protein</fullName>
    </recommendedName>
</protein>
<feature type="transmembrane region" description="Helical" evidence="2">
    <location>
        <begin position="74"/>
        <end position="94"/>
    </location>
</feature>
<feature type="transmembrane region" description="Helical" evidence="2">
    <location>
        <begin position="49"/>
        <end position="68"/>
    </location>
</feature>